<dbReference type="Proteomes" id="UP000824116">
    <property type="component" value="Unassembled WGS sequence"/>
</dbReference>
<comment type="caution">
    <text evidence="1">The sequence shown here is derived from an EMBL/GenBank/DDBJ whole genome shotgun (WGS) entry which is preliminary data.</text>
</comment>
<gene>
    <name evidence="1" type="ORF">H9723_07680</name>
</gene>
<proteinExistence type="predicted"/>
<dbReference type="AlphaFoldDB" id="A0A9D2GAB3"/>
<evidence type="ECO:0000313" key="2">
    <source>
        <dbReference type="Proteomes" id="UP000824116"/>
    </source>
</evidence>
<evidence type="ECO:0000313" key="1">
    <source>
        <dbReference type="EMBL" id="HIZ75102.1"/>
    </source>
</evidence>
<protein>
    <submittedName>
        <fullName evidence="1">Uncharacterized protein</fullName>
    </submittedName>
</protein>
<name>A0A9D2GAB3_9FIRM</name>
<sequence length="141" mass="16506">MEAGHGCMEKGILLEYREIFLLLESIGAESVNGICLDQKPVSDEEAVRVLAGMNRKGFLENEGGVFRIEKRTGRMLQCMAWPEQDYPMVIEDETYYCYERGREVLVTSLCRTRQRTLELLLFGREEFERWKEEMRDDTCGY</sequence>
<organism evidence="1 2">
    <name type="scientific">Candidatus Mediterraneibacter stercoravium</name>
    <dbReference type="NCBI Taxonomy" id="2838685"/>
    <lineage>
        <taxon>Bacteria</taxon>
        <taxon>Bacillati</taxon>
        <taxon>Bacillota</taxon>
        <taxon>Clostridia</taxon>
        <taxon>Lachnospirales</taxon>
        <taxon>Lachnospiraceae</taxon>
        <taxon>Mediterraneibacter</taxon>
    </lineage>
</organism>
<dbReference type="EMBL" id="DXAY01000181">
    <property type="protein sequence ID" value="HIZ75102.1"/>
    <property type="molecule type" value="Genomic_DNA"/>
</dbReference>
<accession>A0A9D2GAB3</accession>
<reference evidence="1" key="1">
    <citation type="journal article" date="2021" name="PeerJ">
        <title>Extensive microbial diversity within the chicken gut microbiome revealed by metagenomics and culture.</title>
        <authorList>
            <person name="Gilroy R."/>
            <person name="Ravi A."/>
            <person name="Getino M."/>
            <person name="Pursley I."/>
            <person name="Horton D.L."/>
            <person name="Alikhan N.F."/>
            <person name="Baker D."/>
            <person name="Gharbi K."/>
            <person name="Hall N."/>
            <person name="Watson M."/>
            <person name="Adriaenssens E.M."/>
            <person name="Foster-Nyarko E."/>
            <person name="Jarju S."/>
            <person name="Secka A."/>
            <person name="Antonio M."/>
            <person name="Oren A."/>
            <person name="Chaudhuri R.R."/>
            <person name="La Ragione R."/>
            <person name="Hildebrand F."/>
            <person name="Pallen M.J."/>
        </authorList>
    </citation>
    <scope>NUCLEOTIDE SEQUENCE</scope>
    <source>
        <strain evidence="1">CHK196-3914</strain>
    </source>
</reference>
<reference evidence="1" key="2">
    <citation type="submission" date="2021-04" db="EMBL/GenBank/DDBJ databases">
        <authorList>
            <person name="Gilroy R."/>
        </authorList>
    </citation>
    <scope>NUCLEOTIDE SEQUENCE</scope>
    <source>
        <strain evidence="1">CHK196-3914</strain>
    </source>
</reference>